<dbReference type="EMBL" id="JAKWFO010000003">
    <property type="protein sequence ID" value="KAI9638532.1"/>
    <property type="molecule type" value="Genomic_DNA"/>
</dbReference>
<reference evidence="1" key="1">
    <citation type="journal article" date="2022" name="G3 (Bethesda)">
        <title>High quality genome of the basidiomycete yeast Dioszegia hungarica PDD-24b-2 isolated from cloud water.</title>
        <authorList>
            <person name="Jarrige D."/>
            <person name="Haridas S."/>
            <person name="Bleykasten-Grosshans C."/>
            <person name="Joly M."/>
            <person name="Nadalig T."/>
            <person name="Sancelme M."/>
            <person name="Vuilleumier S."/>
            <person name="Grigoriev I.V."/>
            <person name="Amato P."/>
            <person name="Bringel F."/>
        </authorList>
    </citation>
    <scope>NUCLEOTIDE SEQUENCE</scope>
    <source>
        <strain evidence="1">PDD-24b-2</strain>
    </source>
</reference>
<evidence type="ECO:0000313" key="2">
    <source>
        <dbReference type="Proteomes" id="UP001164286"/>
    </source>
</evidence>
<proteinExistence type="predicted"/>
<sequence length="186" mass="19590">MSQVDDTDIPYLVLAASDDTLAQRTFRSIPEVVEHIETYLQSNAPSWVPLDRESWTSIASITAPPAAIFLLSVGKEDNYTLTAVTVLSAVCSSAVNHQKQRADPETGRSRLTIVKLAGFGVAGAGTVLLSGIGLAERLLKGLHLPHAVSYMMVANGLQAAAVGHSGPRPSAPITDSDDDDIELGAV</sequence>
<comment type="caution">
    <text evidence="1">The sequence shown here is derived from an EMBL/GenBank/DDBJ whole genome shotgun (WGS) entry which is preliminary data.</text>
</comment>
<dbReference type="AlphaFoldDB" id="A0AA38LW65"/>
<keyword evidence="2" id="KW-1185">Reference proteome</keyword>
<protein>
    <submittedName>
        <fullName evidence="1">Uncharacterized protein</fullName>
    </submittedName>
</protein>
<accession>A0AA38LW65</accession>
<dbReference type="Proteomes" id="UP001164286">
    <property type="component" value="Unassembled WGS sequence"/>
</dbReference>
<evidence type="ECO:0000313" key="1">
    <source>
        <dbReference type="EMBL" id="KAI9638532.1"/>
    </source>
</evidence>
<gene>
    <name evidence="1" type="ORF">MKK02DRAFT_42928</name>
</gene>
<dbReference type="RefSeq" id="XP_052948309.1">
    <property type="nucleotide sequence ID" value="XM_053092212.1"/>
</dbReference>
<dbReference type="GeneID" id="77731417"/>
<name>A0AA38LW65_9TREE</name>
<organism evidence="1 2">
    <name type="scientific">Dioszegia hungarica</name>
    <dbReference type="NCBI Taxonomy" id="4972"/>
    <lineage>
        <taxon>Eukaryota</taxon>
        <taxon>Fungi</taxon>
        <taxon>Dikarya</taxon>
        <taxon>Basidiomycota</taxon>
        <taxon>Agaricomycotina</taxon>
        <taxon>Tremellomycetes</taxon>
        <taxon>Tremellales</taxon>
        <taxon>Bulleribasidiaceae</taxon>
        <taxon>Dioszegia</taxon>
    </lineage>
</organism>